<evidence type="ECO:0000259" key="6">
    <source>
        <dbReference type="Pfam" id="PF01266"/>
    </source>
</evidence>
<evidence type="ECO:0000256" key="1">
    <source>
        <dbReference type="ARBA" id="ARBA00001974"/>
    </source>
</evidence>
<dbReference type="InterPro" id="IPR038299">
    <property type="entry name" value="DAO_C_sf"/>
</dbReference>
<dbReference type="PANTHER" id="PTHR11985:SF15">
    <property type="entry name" value="GLYCEROL-3-PHOSPHATE DEHYDROGENASE, MITOCHONDRIAL"/>
    <property type="match status" value="1"/>
</dbReference>
<dbReference type="Gene3D" id="3.30.9.10">
    <property type="entry name" value="D-Amino Acid Oxidase, subunit A, domain 2"/>
    <property type="match status" value="1"/>
</dbReference>
<dbReference type="Proteomes" id="UP000269154">
    <property type="component" value="Unassembled WGS sequence"/>
</dbReference>
<comment type="cofactor">
    <cofactor evidence="1">
        <name>FAD</name>
        <dbReference type="ChEBI" id="CHEBI:57692"/>
    </cofactor>
</comment>
<comment type="caution">
    <text evidence="8">The sequence shown here is derived from an EMBL/GenBank/DDBJ whole genome shotgun (WGS) entry which is preliminary data.</text>
</comment>
<gene>
    <name evidence="8" type="ORF">D5R40_28285</name>
</gene>
<feature type="domain" description="Alpha-glycerophosphate oxidase C-terminal" evidence="7">
    <location>
        <begin position="422"/>
        <end position="535"/>
    </location>
</feature>
<keyword evidence="3" id="KW-0285">Flavoprotein</keyword>
<dbReference type="InterPro" id="IPR000447">
    <property type="entry name" value="G3P_DH_FAD-dep"/>
</dbReference>
<dbReference type="InterPro" id="IPR031656">
    <property type="entry name" value="DAO_C"/>
</dbReference>
<organism evidence="8 9">
    <name type="scientific">Okeania hirsuta</name>
    <dbReference type="NCBI Taxonomy" id="1458930"/>
    <lineage>
        <taxon>Bacteria</taxon>
        <taxon>Bacillati</taxon>
        <taxon>Cyanobacteriota</taxon>
        <taxon>Cyanophyceae</taxon>
        <taxon>Oscillatoriophycideae</taxon>
        <taxon>Oscillatoriales</taxon>
        <taxon>Microcoleaceae</taxon>
        <taxon>Okeania</taxon>
    </lineage>
</organism>
<dbReference type="Pfam" id="PF16901">
    <property type="entry name" value="DAO_C"/>
    <property type="match status" value="1"/>
</dbReference>
<evidence type="ECO:0000313" key="9">
    <source>
        <dbReference type="Proteomes" id="UP000269154"/>
    </source>
</evidence>
<name>A0A3N6P453_9CYAN</name>
<keyword evidence="5" id="KW-0560">Oxidoreductase</keyword>
<feature type="domain" description="FAD dependent oxidoreductase" evidence="6">
    <location>
        <begin position="14"/>
        <end position="381"/>
    </location>
</feature>
<proteinExistence type="inferred from homology"/>
<dbReference type="GO" id="GO:0004368">
    <property type="term" value="F:glycerol-3-phosphate dehydrogenase (quinone) activity"/>
    <property type="evidence" value="ECO:0007669"/>
    <property type="project" value="InterPro"/>
</dbReference>
<evidence type="ECO:0000259" key="7">
    <source>
        <dbReference type="Pfam" id="PF16901"/>
    </source>
</evidence>
<keyword evidence="4" id="KW-0274">FAD</keyword>
<evidence type="ECO:0000256" key="2">
    <source>
        <dbReference type="ARBA" id="ARBA00007330"/>
    </source>
</evidence>
<evidence type="ECO:0000256" key="4">
    <source>
        <dbReference type="ARBA" id="ARBA00022827"/>
    </source>
</evidence>
<dbReference type="RefSeq" id="WP_124155510.1">
    <property type="nucleotide sequence ID" value="NZ_CAWOLW010000193.1"/>
</dbReference>
<dbReference type="OrthoDB" id="9766796at2"/>
<dbReference type="InterPro" id="IPR036188">
    <property type="entry name" value="FAD/NAD-bd_sf"/>
</dbReference>
<accession>A0A3N6P453</accession>
<dbReference type="Gene3D" id="3.50.50.60">
    <property type="entry name" value="FAD/NAD(P)-binding domain"/>
    <property type="match status" value="1"/>
</dbReference>
<dbReference type="EMBL" id="RCBY01000272">
    <property type="protein sequence ID" value="RQH26231.1"/>
    <property type="molecule type" value="Genomic_DNA"/>
</dbReference>
<dbReference type="Pfam" id="PF01266">
    <property type="entry name" value="DAO"/>
    <property type="match status" value="1"/>
</dbReference>
<dbReference type="PRINTS" id="PR01001">
    <property type="entry name" value="FADG3PDH"/>
</dbReference>
<dbReference type="InterPro" id="IPR006076">
    <property type="entry name" value="FAD-dep_OxRdtase"/>
</dbReference>
<comment type="similarity">
    <text evidence="2">Belongs to the FAD-dependent glycerol-3-phosphate dehydrogenase family.</text>
</comment>
<protein>
    <submittedName>
        <fullName evidence="8">Glycerol-3-phosphate dehydrogenase/oxidase</fullName>
    </submittedName>
</protein>
<dbReference type="AlphaFoldDB" id="A0A3N6P453"/>
<dbReference type="Gene3D" id="1.10.8.870">
    <property type="entry name" value="Alpha-glycerophosphate oxidase, cap domain"/>
    <property type="match status" value="1"/>
</dbReference>
<evidence type="ECO:0000256" key="5">
    <source>
        <dbReference type="ARBA" id="ARBA00023002"/>
    </source>
</evidence>
<keyword evidence="9" id="KW-1185">Reference proteome</keyword>
<dbReference type="PANTHER" id="PTHR11985">
    <property type="entry name" value="GLYCEROL-3-PHOSPHATE DEHYDROGENASE"/>
    <property type="match status" value="1"/>
</dbReference>
<evidence type="ECO:0000256" key="3">
    <source>
        <dbReference type="ARBA" id="ARBA00022630"/>
    </source>
</evidence>
<reference evidence="8 9" key="1">
    <citation type="journal article" date="2018" name="ACS Chem. Biol.">
        <title>Ketoreductase domain dysfunction expands chemodiversity: malyngamide biosynthesis in the cyanobacterium Okeania hirsuta.</title>
        <authorList>
            <person name="Moss N.A."/>
            <person name="Leao T."/>
            <person name="Rankin M."/>
            <person name="McCullough T.M."/>
            <person name="Qu P."/>
            <person name="Korobeynikov A."/>
            <person name="Smith J.L."/>
            <person name="Gerwick L."/>
            <person name="Gerwick W.H."/>
        </authorList>
    </citation>
    <scope>NUCLEOTIDE SEQUENCE [LARGE SCALE GENOMIC DNA]</scope>
    <source>
        <strain evidence="8 9">PAB10Feb10-1</strain>
    </source>
</reference>
<evidence type="ECO:0000313" key="8">
    <source>
        <dbReference type="EMBL" id="RQH26231.1"/>
    </source>
</evidence>
<dbReference type="GO" id="GO:0046168">
    <property type="term" value="P:glycerol-3-phosphate catabolic process"/>
    <property type="evidence" value="ECO:0007669"/>
    <property type="project" value="TreeGrafter"/>
</dbReference>
<dbReference type="SUPFAM" id="SSF51905">
    <property type="entry name" value="FAD/NAD(P)-binding domain"/>
    <property type="match status" value="1"/>
</dbReference>
<sequence>MERNLTELTNQVYDVLVIGGGIYGATLAREASLCGLSVALVEKNDFGAATSANSLKTIHGGLRYLQNADFKRMRESIHERTTLMRIAPHLIHPLPVLIPTYGHGLKGKEALSIALAVNDLVSCDRNRLLDQQKHIPNGRVISQKKCLELLPGISTQGLTGGAIFYDAQVYNSERLNISFLRSADQKGATVANYVEVNGFIQNDNRITGVTAIDRLTGNKLDIRGQTFINTSGAWVNKILGMVNQQERSPFGLAKAMNLVTTRPLFEKYAVGITSKNSSADSDGIVNKGSRFLFISPWRGRSMIGTEYAVYTQDPDDFQITEEDINQFITAINQAYPGAKLKREEISFVHGGMLPTTNVNPKTGEPVLAKHYQILDHSETGLLGLISIVGVKYTTARDVAEKVVNYLFKSLGKKSPKSVSSVTPIYGGEIENFNAFLQNAIVENQGKGLTESTIRRLVYNYGSAYPEVLNYLDNPESELQVIKAEIFHAIHQEMAHKLSDVILRRTELGSAGYPGDETILFCAEVMSKELGWSPTKLQQEVEEIKNIFGFTPVKISV</sequence>